<protein>
    <submittedName>
        <fullName evidence="7">General secretion pathway protein GspH</fullName>
    </submittedName>
</protein>
<evidence type="ECO:0000256" key="1">
    <source>
        <dbReference type="ARBA" id="ARBA00004167"/>
    </source>
</evidence>
<dbReference type="InterPro" id="IPR012902">
    <property type="entry name" value="N_methyl_site"/>
</dbReference>
<dbReference type="PROSITE" id="PS00409">
    <property type="entry name" value="PROKAR_NTER_METHYL"/>
    <property type="match status" value="1"/>
</dbReference>
<proteinExistence type="predicted"/>
<gene>
    <name evidence="7" type="ORF">DCF17_12045</name>
</gene>
<evidence type="ECO:0000313" key="7">
    <source>
        <dbReference type="EMBL" id="PZO40295.1"/>
    </source>
</evidence>
<keyword evidence="2" id="KW-0488">Methylation</keyword>
<dbReference type="Pfam" id="PF07963">
    <property type="entry name" value="N_methyl"/>
    <property type="match status" value="1"/>
</dbReference>
<dbReference type="PRINTS" id="PR00813">
    <property type="entry name" value="BCTERIALGSPG"/>
</dbReference>
<dbReference type="InterPro" id="IPR031975">
    <property type="entry name" value="Pilin_GH"/>
</dbReference>
<dbReference type="Proteomes" id="UP000249081">
    <property type="component" value="Unassembled WGS sequence"/>
</dbReference>
<evidence type="ECO:0000256" key="6">
    <source>
        <dbReference type="SAM" id="Phobius"/>
    </source>
</evidence>
<feature type="transmembrane region" description="Helical" evidence="6">
    <location>
        <begin position="21"/>
        <end position="46"/>
    </location>
</feature>
<accession>A0A2W4XZZ1</accession>
<evidence type="ECO:0000313" key="8">
    <source>
        <dbReference type="Proteomes" id="UP000249081"/>
    </source>
</evidence>
<sequence>MKTTFKNNLLHHLIAKKEEGGFTLIELLVVIIIIGILAAIALPSFLNQANKARQSEAVTYVGSMNRAQQAYYLERNGFTDGIAELGLGIPKSTESYDYQITKSTTAPTVTNQALPAGPADGLPADAAVRAYIGGVALAEVNEETVDDAAGSPVVVSETTTVAVVCEATQPPVRGGATGAQEVGVDGTTGLPTCPATIYFKKG</sequence>
<reference evidence="8" key="1">
    <citation type="submission" date="2018-04" db="EMBL/GenBank/DDBJ databases">
        <authorList>
            <person name="Cornet L."/>
        </authorList>
    </citation>
    <scope>NUCLEOTIDE SEQUENCE [LARGE SCALE GENOMIC DNA]</scope>
</reference>
<name>A0A2W4XZZ1_9CYAN</name>
<dbReference type="NCBIfam" id="TIGR02532">
    <property type="entry name" value="IV_pilin_GFxxxE"/>
    <property type="match status" value="1"/>
</dbReference>
<evidence type="ECO:0000256" key="2">
    <source>
        <dbReference type="ARBA" id="ARBA00022481"/>
    </source>
</evidence>
<comment type="subcellular location">
    <subcellularLocation>
        <location evidence="1">Membrane</location>
        <topology evidence="1">Single-pass membrane protein</topology>
    </subcellularLocation>
</comment>
<keyword evidence="4 6" id="KW-1133">Transmembrane helix</keyword>
<keyword evidence="5 6" id="KW-0472">Membrane</keyword>
<organism evidence="7 8">
    <name type="scientific">Shackletoniella antarctica</name>
    <dbReference type="NCBI Taxonomy" id="268115"/>
    <lineage>
        <taxon>Bacteria</taxon>
        <taxon>Bacillati</taxon>
        <taxon>Cyanobacteriota</taxon>
        <taxon>Cyanophyceae</taxon>
        <taxon>Oculatellales</taxon>
        <taxon>Oculatellaceae</taxon>
        <taxon>Shackletoniella</taxon>
    </lineage>
</organism>
<dbReference type="InterPro" id="IPR045584">
    <property type="entry name" value="Pilin-like"/>
</dbReference>
<dbReference type="EMBL" id="QBMN01000076">
    <property type="protein sequence ID" value="PZO40295.1"/>
    <property type="molecule type" value="Genomic_DNA"/>
</dbReference>
<dbReference type="GO" id="GO:0016020">
    <property type="term" value="C:membrane"/>
    <property type="evidence" value="ECO:0007669"/>
    <property type="project" value="UniProtKB-SubCell"/>
</dbReference>
<dbReference type="GO" id="GO:0015628">
    <property type="term" value="P:protein secretion by the type II secretion system"/>
    <property type="evidence" value="ECO:0007669"/>
    <property type="project" value="InterPro"/>
</dbReference>
<dbReference type="Pfam" id="PF16734">
    <property type="entry name" value="Pilin_GH"/>
    <property type="match status" value="1"/>
</dbReference>
<evidence type="ECO:0000256" key="5">
    <source>
        <dbReference type="ARBA" id="ARBA00023136"/>
    </source>
</evidence>
<dbReference type="PANTHER" id="PTHR30093:SF44">
    <property type="entry name" value="TYPE II SECRETION SYSTEM CORE PROTEIN G"/>
    <property type="match status" value="1"/>
</dbReference>
<dbReference type="Gene3D" id="3.30.700.10">
    <property type="entry name" value="Glycoprotein, Type 4 Pilin"/>
    <property type="match status" value="1"/>
</dbReference>
<evidence type="ECO:0000256" key="3">
    <source>
        <dbReference type="ARBA" id="ARBA00022692"/>
    </source>
</evidence>
<dbReference type="AlphaFoldDB" id="A0A2W4XZZ1"/>
<dbReference type="SUPFAM" id="SSF54523">
    <property type="entry name" value="Pili subunits"/>
    <property type="match status" value="1"/>
</dbReference>
<reference evidence="7 8" key="2">
    <citation type="submission" date="2018-06" db="EMBL/GenBank/DDBJ databases">
        <title>Metagenomic assembly of (sub)arctic Cyanobacteria and their associated microbiome from non-axenic cultures.</title>
        <authorList>
            <person name="Baurain D."/>
        </authorList>
    </citation>
    <scope>NUCLEOTIDE SEQUENCE [LARGE SCALE GENOMIC DNA]</scope>
    <source>
        <strain evidence="7">ULC041bin1</strain>
    </source>
</reference>
<evidence type="ECO:0000256" key="4">
    <source>
        <dbReference type="ARBA" id="ARBA00022989"/>
    </source>
</evidence>
<dbReference type="GO" id="GO:0015627">
    <property type="term" value="C:type II protein secretion system complex"/>
    <property type="evidence" value="ECO:0007669"/>
    <property type="project" value="InterPro"/>
</dbReference>
<comment type="caution">
    <text evidence="7">The sequence shown here is derived from an EMBL/GenBank/DDBJ whole genome shotgun (WGS) entry which is preliminary data.</text>
</comment>
<dbReference type="PANTHER" id="PTHR30093">
    <property type="entry name" value="GENERAL SECRETION PATHWAY PROTEIN G"/>
    <property type="match status" value="1"/>
</dbReference>
<keyword evidence="3 6" id="KW-0812">Transmembrane</keyword>
<dbReference type="InterPro" id="IPR000983">
    <property type="entry name" value="Bac_GSPG_pilin"/>
</dbReference>